<protein>
    <submittedName>
        <fullName evidence="2">Uncharacterized protein</fullName>
    </submittedName>
</protein>
<dbReference type="OrthoDB" id="9973762at2"/>
<evidence type="ECO:0000313" key="2">
    <source>
        <dbReference type="EMBL" id="REK71976.1"/>
    </source>
</evidence>
<feature type="transmembrane region" description="Helical" evidence="1">
    <location>
        <begin position="121"/>
        <end position="142"/>
    </location>
</feature>
<proteinExistence type="predicted"/>
<gene>
    <name evidence="2" type="ORF">DX130_19985</name>
</gene>
<organism evidence="2 3">
    <name type="scientific">Paenibacillus paeoniae</name>
    <dbReference type="NCBI Taxonomy" id="2292705"/>
    <lineage>
        <taxon>Bacteria</taxon>
        <taxon>Bacillati</taxon>
        <taxon>Bacillota</taxon>
        <taxon>Bacilli</taxon>
        <taxon>Bacillales</taxon>
        <taxon>Paenibacillaceae</taxon>
        <taxon>Paenibacillus</taxon>
    </lineage>
</organism>
<name>A0A371P8Z7_9BACL</name>
<keyword evidence="3" id="KW-1185">Reference proteome</keyword>
<dbReference type="EMBL" id="QUBQ01000004">
    <property type="protein sequence ID" value="REK71976.1"/>
    <property type="molecule type" value="Genomic_DNA"/>
</dbReference>
<feature type="transmembrane region" description="Helical" evidence="1">
    <location>
        <begin position="35"/>
        <end position="51"/>
    </location>
</feature>
<sequence>MRRIIEILKNTRVIYLIVFLFIIIGVYLPSPQIKFLLIGFAITLVYLNMFLNSITNANTIFRIIRWLLVAPFLIALVVASYISFFWSPVIEDRYFIWFLLFTFVVSWLAASLFFELNKVKAAVMLINALFTTLLAVAFLTTLDSNFSSLVFDQSVIDTAIQEGLSENSLVEILVKIITFPFVISSIWAMLVIELRTIGIIRR</sequence>
<dbReference type="RefSeq" id="WP_116048355.1">
    <property type="nucleotide sequence ID" value="NZ_QUBQ01000004.1"/>
</dbReference>
<keyword evidence="1" id="KW-1133">Transmembrane helix</keyword>
<dbReference type="Proteomes" id="UP000261905">
    <property type="component" value="Unassembled WGS sequence"/>
</dbReference>
<evidence type="ECO:0000313" key="3">
    <source>
        <dbReference type="Proteomes" id="UP000261905"/>
    </source>
</evidence>
<feature type="transmembrane region" description="Helical" evidence="1">
    <location>
        <begin position="63"/>
        <end position="82"/>
    </location>
</feature>
<keyword evidence="1" id="KW-0812">Transmembrane</keyword>
<feature type="transmembrane region" description="Helical" evidence="1">
    <location>
        <begin position="172"/>
        <end position="192"/>
    </location>
</feature>
<dbReference type="AlphaFoldDB" id="A0A371P8Z7"/>
<accession>A0A371P8Z7</accession>
<feature type="transmembrane region" description="Helical" evidence="1">
    <location>
        <begin position="12"/>
        <end position="29"/>
    </location>
</feature>
<comment type="caution">
    <text evidence="2">The sequence shown here is derived from an EMBL/GenBank/DDBJ whole genome shotgun (WGS) entry which is preliminary data.</text>
</comment>
<feature type="transmembrane region" description="Helical" evidence="1">
    <location>
        <begin position="94"/>
        <end position="114"/>
    </location>
</feature>
<reference evidence="2 3" key="1">
    <citation type="submission" date="2018-08" db="EMBL/GenBank/DDBJ databases">
        <title>Paenibacillus sp. M4BSY-1, whole genome shotgun sequence.</title>
        <authorList>
            <person name="Tuo L."/>
        </authorList>
    </citation>
    <scope>NUCLEOTIDE SEQUENCE [LARGE SCALE GENOMIC DNA]</scope>
    <source>
        <strain evidence="2 3">M4BSY-1</strain>
    </source>
</reference>
<evidence type="ECO:0000256" key="1">
    <source>
        <dbReference type="SAM" id="Phobius"/>
    </source>
</evidence>
<keyword evidence="1" id="KW-0472">Membrane</keyword>